<dbReference type="EMBL" id="SNYC01000003">
    <property type="protein sequence ID" value="TDQ12006.1"/>
    <property type="molecule type" value="Genomic_DNA"/>
</dbReference>
<evidence type="ECO:0000313" key="3">
    <source>
        <dbReference type="Proteomes" id="UP000295620"/>
    </source>
</evidence>
<dbReference type="Gene3D" id="3.40.50.2000">
    <property type="entry name" value="Glycogen Phosphorylase B"/>
    <property type="match status" value="2"/>
</dbReference>
<dbReference type="RefSeq" id="WP_133575033.1">
    <property type="nucleotide sequence ID" value="NZ_SNYC01000003.1"/>
</dbReference>
<dbReference type="PANTHER" id="PTHR12526">
    <property type="entry name" value="GLYCOSYLTRANSFERASE"/>
    <property type="match status" value="1"/>
</dbReference>
<evidence type="ECO:0000259" key="1">
    <source>
        <dbReference type="Pfam" id="PF00534"/>
    </source>
</evidence>
<keyword evidence="3" id="KW-1185">Reference proteome</keyword>
<dbReference type="OrthoDB" id="9768685at2"/>
<dbReference type="InterPro" id="IPR001296">
    <property type="entry name" value="Glyco_trans_1"/>
</dbReference>
<dbReference type="SUPFAM" id="SSF53756">
    <property type="entry name" value="UDP-Glycosyltransferase/glycogen phosphorylase"/>
    <property type="match status" value="1"/>
</dbReference>
<keyword evidence="2" id="KW-0808">Transferase</keyword>
<reference evidence="2 3" key="1">
    <citation type="submission" date="2019-03" db="EMBL/GenBank/DDBJ databases">
        <title>Genomic Encyclopedia of Archaeal and Bacterial Type Strains, Phase II (KMG-II): from individual species to whole genera.</title>
        <authorList>
            <person name="Goeker M."/>
        </authorList>
    </citation>
    <scope>NUCLEOTIDE SEQUENCE [LARGE SCALE GENOMIC DNA]</scope>
    <source>
        <strain evidence="2 3">DSM 19035</strain>
    </source>
</reference>
<dbReference type="Proteomes" id="UP000295620">
    <property type="component" value="Unassembled WGS sequence"/>
</dbReference>
<sequence length="403" mass="45944">MKILHITAYITGGAGIAVKRLHEALLAQNIDSKILCMYAIDENISREVYVLNKSMSLADKLLGRFHMDKKSKLMANLEGKYEAFTFPFSTYKLHEHPLVLEADIIHLHWISDFVDLDSFLSAVKKPIVWTAHDLNPILGGFHYEQDVTRNPSFFKLEEKLKQEKHQYILKSNIQFIGSSTLTVNKIREYLPSVKCIKIPCILDTVNFKPVDKKIARKALNLDDTSILLGTGADSLENYRKGYWLLMQAILDLTDTEKQQIKVISFGDVKKKQHHDPEIPEVIQFEPLYNKRLHSLVYSSMDFFIVPSLEETFGLTGTEALLCNTPLIAADTGGMSDYTTEGVNGTLFKPGSAAELTIKIKEVIHRQKDEVSARDCRTAILKWYTEQDPVNRHIELYKELIQQA</sequence>
<dbReference type="GO" id="GO:0016757">
    <property type="term" value="F:glycosyltransferase activity"/>
    <property type="evidence" value="ECO:0007669"/>
    <property type="project" value="InterPro"/>
</dbReference>
<organism evidence="2 3">
    <name type="scientific">Pedobacter metabolipauper</name>
    <dbReference type="NCBI Taxonomy" id="425513"/>
    <lineage>
        <taxon>Bacteria</taxon>
        <taxon>Pseudomonadati</taxon>
        <taxon>Bacteroidota</taxon>
        <taxon>Sphingobacteriia</taxon>
        <taxon>Sphingobacteriales</taxon>
        <taxon>Sphingobacteriaceae</taxon>
        <taxon>Pedobacter</taxon>
    </lineage>
</organism>
<name>A0A4R6SZV5_9SPHI</name>
<gene>
    <name evidence="2" type="ORF">ATK78_1136</name>
</gene>
<feature type="domain" description="Glycosyl transferase family 1" evidence="1">
    <location>
        <begin position="238"/>
        <end position="368"/>
    </location>
</feature>
<protein>
    <submittedName>
        <fullName evidence="2">Glycosyltransferase involved in cell wall biosynthesis</fullName>
    </submittedName>
</protein>
<accession>A0A4R6SZV5</accession>
<dbReference type="Pfam" id="PF00534">
    <property type="entry name" value="Glycos_transf_1"/>
    <property type="match status" value="1"/>
</dbReference>
<proteinExistence type="predicted"/>
<comment type="caution">
    <text evidence="2">The sequence shown here is derived from an EMBL/GenBank/DDBJ whole genome shotgun (WGS) entry which is preliminary data.</text>
</comment>
<evidence type="ECO:0000313" key="2">
    <source>
        <dbReference type="EMBL" id="TDQ12006.1"/>
    </source>
</evidence>
<dbReference type="AlphaFoldDB" id="A0A4R6SZV5"/>